<feature type="non-terminal residue" evidence="3">
    <location>
        <position position="534"/>
    </location>
</feature>
<feature type="domain" description="ShKT" evidence="2">
    <location>
        <begin position="421"/>
        <end position="454"/>
    </location>
</feature>
<evidence type="ECO:0000313" key="4">
    <source>
        <dbReference type="Proteomes" id="UP000037460"/>
    </source>
</evidence>
<feature type="compositionally biased region" description="Low complexity" evidence="1">
    <location>
        <begin position="336"/>
        <end position="368"/>
    </location>
</feature>
<feature type="compositionally biased region" description="Basic and acidic residues" evidence="1">
    <location>
        <begin position="369"/>
        <end position="393"/>
    </location>
</feature>
<dbReference type="Pfam" id="PF01549">
    <property type="entry name" value="ShK"/>
    <property type="match status" value="1"/>
</dbReference>
<dbReference type="Proteomes" id="UP000037460">
    <property type="component" value="Unassembled WGS sequence"/>
</dbReference>
<feature type="compositionally biased region" description="Acidic residues" evidence="1">
    <location>
        <begin position="22"/>
        <end position="38"/>
    </location>
</feature>
<dbReference type="EMBL" id="JWZX01003165">
    <property type="protein sequence ID" value="KOO23702.1"/>
    <property type="molecule type" value="Genomic_DNA"/>
</dbReference>
<comment type="caution">
    <text evidence="3">The sequence shown here is derived from an EMBL/GenBank/DDBJ whole genome shotgun (WGS) entry which is preliminary data.</text>
</comment>
<feature type="region of interest" description="Disordered" evidence="1">
    <location>
        <begin position="13"/>
        <end position="68"/>
    </location>
</feature>
<evidence type="ECO:0000259" key="2">
    <source>
        <dbReference type="Pfam" id="PF01549"/>
    </source>
</evidence>
<protein>
    <recommendedName>
        <fullName evidence="2">ShKT domain-containing protein</fullName>
    </recommendedName>
</protein>
<dbReference type="InterPro" id="IPR003582">
    <property type="entry name" value="ShKT_dom"/>
</dbReference>
<dbReference type="AlphaFoldDB" id="A0A0M0JBG2"/>
<reference evidence="4" key="1">
    <citation type="journal article" date="2015" name="PLoS Genet.">
        <title>Genome Sequence and Transcriptome Analyses of Chrysochromulina tobin: Metabolic Tools for Enhanced Algal Fitness in the Prominent Order Prymnesiales (Haptophyceae).</title>
        <authorList>
            <person name="Hovde B.T."/>
            <person name="Deodato C.R."/>
            <person name="Hunsperger H.M."/>
            <person name="Ryken S.A."/>
            <person name="Yost W."/>
            <person name="Jha R.K."/>
            <person name="Patterson J."/>
            <person name="Monnat R.J. Jr."/>
            <person name="Barlow S.B."/>
            <person name="Starkenburg S.R."/>
            <person name="Cattolico R.A."/>
        </authorList>
    </citation>
    <scope>NUCLEOTIDE SEQUENCE</scope>
    <source>
        <strain evidence="4">CCMP291</strain>
    </source>
</reference>
<evidence type="ECO:0000256" key="1">
    <source>
        <dbReference type="SAM" id="MobiDB-lite"/>
    </source>
</evidence>
<organism evidence="3 4">
    <name type="scientific">Chrysochromulina tobinii</name>
    <dbReference type="NCBI Taxonomy" id="1460289"/>
    <lineage>
        <taxon>Eukaryota</taxon>
        <taxon>Haptista</taxon>
        <taxon>Haptophyta</taxon>
        <taxon>Prymnesiophyceae</taxon>
        <taxon>Prymnesiales</taxon>
        <taxon>Chrysochromulinaceae</taxon>
        <taxon>Chrysochromulina</taxon>
    </lineage>
</organism>
<proteinExistence type="predicted"/>
<sequence>MWERNIDDLLFRRPDVPLEAPASDDIDPEDLDDLDIDDLDLKNKGEDVLEAPASEDREGGDDLVSAPPAREAVSKAPIVCDNDNGIVKCDFAGDKAIPQDELELQKAADEKAADERDAERAEDERAAATKADAERAARKKLADEKEASMTLPKPTSPILAPPAYETNHSNDWYIDELDLDNKYADEPEALANEDPEAGDDVDDVDLDRFNHLDIDDLDLKNKDKDGGDLMTPAERAAAEKADAERAAEKARRAAEKQLADEKEASLLLPKPASPIAAQAPATSVPPAVPATNGYCKSWCAQHTASFEEKCTTFAACNACAECTTFKAPAMADAPTDIAAPAPADDATTPSTPITEADQEAADQAAADKAATDKAAAEKEAAEEAAAEKEAADKAAADKAAADKKAAEKAAAEEAAAGNALCADDPSFPCAKWVASGQCLSIPVFMHAKCAFSCGCPAAPAAVVPPAAEVVAPPSSTLPIPISPISPTSPRISPISPISVNAPALTAPAPPANFDFGAPTKNEDARSSCIDDATF</sequence>
<feature type="compositionally biased region" description="Basic and acidic residues" evidence="1">
    <location>
        <begin position="103"/>
        <end position="147"/>
    </location>
</feature>
<feature type="region of interest" description="Disordered" evidence="1">
    <location>
        <begin position="512"/>
        <end position="534"/>
    </location>
</feature>
<accession>A0A0M0JBG2</accession>
<evidence type="ECO:0000313" key="3">
    <source>
        <dbReference type="EMBL" id="KOO23702.1"/>
    </source>
</evidence>
<feature type="region of interest" description="Disordered" evidence="1">
    <location>
        <begin position="100"/>
        <end position="166"/>
    </location>
</feature>
<keyword evidence="4" id="KW-1185">Reference proteome</keyword>
<gene>
    <name evidence="3" type="ORF">Ctob_003496</name>
</gene>
<feature type="region of interest" description="Disordered" evidence="1">
    <location>
        <begin position="336"/>
        <end position="393"/>
    </location>
</feature>
<name>A0A0M0JBG2_9EUKA</name>
<feature type="region of interest" description="Disordered" evidence="1">
    <location>
        <begin position="241"/>
        <end position="260"/>
    </location>
</feature>